<keyword evidence="2" id="KW-1133">Transmembrane helix</keyword>
<evidence type="ECO:0000313" key="3">
    <source>
        <dbReference type="EMBL" id="ORY29978.1"/>
    </source>
</evidence>
<dbReference type="InParanoid" id="A0A1Y2B571"/>
<protein>
    <submittedName>
        <fullName evidence="3">Uncharacterized protein</fullName>
    </submittedName>
</protein>
<evidence type="ECO:0000256" key="2">
    <source>
        <dbReference type="SAM" id="Phobius"/>
    </source>
</evidence>
<keyword evidence="2" id="KW-0472">Membrane</keyword>
<dbReference type="EMBL" id="MCFC01000022">
    <property type="protein sequence ID" value="ORY29978.1"/>
    <property type="molecule type" value="Genomic_DNA"/>
</dbReference>
<keyword evidence="4" id="KW-1185">Reference proteome</keyword>
<dbReference type="InterPro" id="IPR057394">
    <property type="entry name" value="PIGBOS1"/>
</dbReference>
<evidence type="ECO:0000256" key="1">
    <source>
        <dbReference type="SAM" id="MobiDB-lite"/>
    </source>
</evidence>
<sequence length="171" mass="17440">MATGRATPFLVAAGIGVVSGVYIWNKPLQELTGHSPAPDAIKDGRSQTVKDGGDKDGSPSSGGPHTALRYGGSSLTSKDDAPSVAGTSPESRKGYSADHDIKTRSNAKEQDGSSGGGVGVAEMRERKMEGRGLPSPQGGDTKPKPVAAATNDGEGGGIKPKANGRWWLGGW</sequence>
<keyword evidence="2" id="KW-0812">Transmembrane</keyword>
<accession>A0A1Y2B571</accession>
<dbReference type="Pfam" id="PF23670">
    <property type="entry name" value="PIGBOS1"/>
    <property type="match status" value="1"/>
</dbReference>
<feature type="region of interest" description="Disordered" evidence="1">
    <location>
        <begin position="33"/>
        <end position="171"/>
    </location>
</feature>
<comment type="caution">
    <text evidence="3">The sequence shown here is derived from an EMBL/GenBank/DDBJ whole genome shotgun (WGS) entry which is preliminary data.</text>
</comment>
<dbReference type="AlphaFoldDB" id="A0A1Y2B571"/>
<proteinExistence type="predicted"/>
<dbReference type="OrthoDB" id="2561529at2759"/>
<gene>
    <name evidence="3" type="ORF">BCR39DRAFT_564983</name>
</gene>
<name>A0A1Y2B571_9TREE</name>
<reference evidence="3 4" key="1">
    <citation type="submission" date="2016-07" db="EMBL/GenBank/DDBJ databases">
        <title>Pervasive Adenine N6-methylation of Active Genes in Fungi.</title>
        <authorList>
            <consortium name="DOE Joint Genome Institute"/>
            <person name="Mondo S.J."/>
            <person name="Dannebaum R.O."/>
            <person name="Kuo R.C."/>
            <person name="Labutti K."/>
            <person name="Haridas S."/>
            <person name="Kuo A."/>
            <person name="Salamov A."/>
            <person name="Ahrendt S.R."/>
            <person name="Lipzen A."/>
            <person name="Sullivan W."/>
            <person name="Andreopoulos W.B."/>
            <person name="Clum A."/>
            <person name="Lindquist E."/>
            <person name="Daum C."/>
            <person name="Ramamoorthy G.K."/>
            <person name="Gryganskyi A."/>
            <person name="Culley D."/>
            <person name="Magnuson J.K."/>
            <person name="James T.Y."/>
            <person name="O'Malley M.A."/>
            <person name="Stajich J.E."/>
            <person name="Spatafora J.W."/>
            <person name="Visel A."/>
            <person name="Grigoriev I.V."/>
        </authorList>
    </citation>
    <scope>NUCLEOTIDE SEQUENCE [LARGE SCALE GENOMIC DNA]</scope>
    <source>
        <strain evidence="3 4">68-887.2</strain>
    </source>
</reference>
<organism evidence="3 4">
    <name type="scientific">Naematelia encephala</name>
    <dbReference type="NCBI Taxonomy" id="71784"/>
    <lineage>
        <taxon>Eukaryota</taxon>
        <taxon>Fungi</taxon>
        <taxon>Dikarya</taxon>
        <taxon>Basidiomycota</taxon>
        <taxon>Agaricomycotina</taxon>
        <taxon>Tremellomycetes</taxon>
        <taxon>Tremellales</taxon>
        <taxon>Naemateliaceae</taxon>
        <taxon>Naematelia</taxon>
    </lineage>
</organism>
<feature type="transmembrane region" description="Helical" evidence="2">
    <location>
        <begin position="6"/>
        <end position="24"/>
    </location>
</feature>
<dbReference type="Proteomes" id="UP000193986">
    <property type="component" value="Unassembled WGS sequence"/>
</dbReference>
<evidence type="ECO:0000313" key="4">
    <source>
        <dbReference type="Proteomes" id="UP000193986"/>
    </source>
</evidence>
<feature type="compositionally biased region" description="Basic and acidic residues" evidence="1">
    <location>
        <begin position="90"/>
        <end position="111"/>
    </location>
</feature>